<proteinExistence type="predicted"/>
<feature type="region of interest" description="Disordered" evidence="1">
    <location>
        <begin position="16"/>
        <end position="41"/>
    </location>
</feature>
<evidence type="ECO:0000256" key="1">
    <source>
        <dbReference type="SAM" id="MobiDB-lite"/>
    </source>
</evidence>
<gene>
    <name evidence="2" type="ORF">FA13DRAFT_1721676</name>
</gene>
<accession>A0A4Y7RYC2</accession>
<dbReference type="Proteomes" id="UP000298030">
    <property type="component" value="Unassembled WGS sequence"/>
</dbReference>
<protein>
    <submittedName>
        <fullName evidence="2">Uncharacterized protein</fullName>
    </submittedName>
</protein>
<evidence type="ECO:0000313" key="3">
    <source>
        <dbReference type="Proteomes" id="UP000298030"/>
    </source>
</evidence>
<sequence length="1036" mass="112827">MYPFLELDSLGSSMARSFSLAKSQQPPPPDNSGRLLPRQRQISLPPPHLPSLLMAFNLQPSSPSTMAIDLLSNSSNPLATGDDTTRTRTGQHWDRRAQGVALGSGDTELALLLASVFAFGLTLAVRVDILPTRCPNVVAGPDSSIPLWASPAPGQNLAFSSPPTKPCLSPESHLGVQLSLPTNIFCRRPLLRDRSTDDCVFKRTTPAFGIDTDEGWKCVKENDAGSGETGAGTQTRVTGHFCGEGSGSNDEELLDAAKNLSKVGLGSLPGTASSSLNPLLLNGTSSTSSSFSAYSTTATRQPHRRDMSASTPLSSVLTIHVSPPHSHTTQVPSTLNLLNINAPTPCIPMLLSHISQLRGHGIDGKEEDLLDSSSIISIAMPDSYYMATGDGRAISSAMAMIGESTMVPRRPSFGTRMRQLVEGAQTLSLGHKGTSKNIQVLLEPLDSDRHWTVALRVIVKTIFHSTTHPSELAEVRIIKAKQTPPRWATSARPLTQPSSPIQRTLEAFQLCLHPTDSRLGTLLARLSSDTPTDLVRFISLREIAKSLLSALKTSSIKVFSGYQCGLTLSRRPMAVPATTLECGGTSGPSHQAVSGIQLLPVELWSKVISFHTVKHPICPLCNDQGEEGVGADNVQDRWALVRVCRVFRALALELIYAHIVIRDEREADVAIQALSLPISPPASEQRGSKTRRVDFRTTQTLDHRRVMKLLSRTPNLWVLINDSTVSQPAPYLLISGVESLYPNMSRLRRLDFQGARGPPTLSHIVTIAQSCRELESLSLQCLQIDALSSPSDLDMLPNITFPALRFLTLLANPPGRMRADYSKNRDMFLALLSKTSTQLPHICGLRVEQALSSLHIGFFQQHGNKLEVLEVSTLSTQLPVLTSHCSRLRMLALLHTLCRQLRPDFTLSGLPPVARIDIRILGTASCIDSNALPAYAELDVDCVGTLLDEICLKASLEHLAEVRVPDLEMLHHTIWGHHLDSRFLRFRLMRIKLADREGQQWPLTSGRSYNLNASLIYPKAIVLGVTHGSVYPGGAI</sequence>
<comment type="caution">
    <text evidence="2">The sequence shown here is derived from an EMBL/GenBank/DDBJ whole genome shotgun (WGS) entry which is preliminary data.</text>
</comment>
<name>A0A4Y7RYC2_COPMI</name>
<reference evidence="2 3" key="1">
    <citation type="journal article" date="2019" name="Nat. Ecol. Evol.">
        <title>Megaphylogeny resolves global patterns of mushroom evolution.</title>
        <authorList>
            <person name="Varga T."/>
            <person name="Krizsan K."/>
            <person name="Foldi C."/>
            <person name="Dima B."/>
            <person name="Sanchez-Garcia M."/>
            <person name="Sanchez-Ramirez S."/>
            <person name="Szollosi G.J."/>
            <person name="Szarkandi J.G."/>
            <person name="Papp V."/>
            <person name="Albert L."/>
            <person name="Andreopoulos W."/>
            <person name="Angelini C."/>
            <person name="Antonin V."/>
            <person name="Barry K.W."/>
            <person name="Bougher N.L."/>
            <person name="Buchanan P."/>
            <person name="Buyck B."/>
            <person name="Bense V."/>
            <person name="Catcheside P."/>
            <person name="Chovatia M."/>
            <person name="Cooper J."/>
            <person name="Damon W."/>
            <person name="Desjardin D."/>
            <person name="Finy P."/>
            <person name="Geml J."/>
            <person name="Haridas S."/>
            <person name="Hughes K."/>
            <person name="Justo A."/>
            <person name="Karasinski D."/>
            <person name="Kautmanova I."/>
            <person name="Kiss B."/>
            <person name="Kocsube S."/>
            <person name="Kotiranta H."/>
            <person name="LaButti K.M."/>
            <person name="Lechner B.E."/>
            <person name="Liimatainen K."/>
            <person name="Lipzen A."/>
            <person name="Lukacs Z."/>
            <person name="Mihaltcheva S."/>
            <person name="Morgado L.N."/>
            <person name="Niskanen T."/>
            <person name="Noordeloos M.E."/>
            <person name="Ohm R.A."/>
            <person name="Ortiz-Santana B."/>
            <person name="Ovrebo C."/>
            <person name="Racz N."/>
            <person name="Riley R."/>
            <person name="Savchenko A."/>
            <person name="Shiryaev A."/>
            <person name="Soop K."/>
            <person name="Spirin V."/>
            <person name="Szebenyi C."/>
            <person name="Tomsovsky M."/>
            <person name="Tulloss R.E."/>
            <person name="Uehling J."/>
            <person name="Grigoriev I.V."/>
            <person name="Vagvolgyi C."/>
            <person name="Papp T."/>
            <person name="Martin F.M."/>
            <person name="Miettinen O."/>
            <person name="Hibbett D.S."/>
            <person name="Nagy L.G."/>
        </authorList>
    </citation>
    <scope>NUCLEOTIDE SEQUENCE [LARGE SCALE GENOMIC DNA]</scope>
    <source>
        <strain evidence="2 3">FP101781</strain>
    </source>
</reference>
<evidence type="ECO:0000313" key="2">
    <source>
        <dbReference type="EMBL" id="TEB14007.1"/>
    </source>
</evidence>
<keyword evidence="3" id="KW-1185">Reference proteome</keyword>
<organism evidence="2 3">
    <name type="scientific">Coprinellus micaceus</name>
    <name type="common">Glistening ink-cap mushroom</name>
    <name type="synonym">Coprinus micaceus</name>
    <dbReference type="NCBI Taxonomy" id="71717"/>
    <lineage>
        <taxon>Eukaryota</taxon>
        <taxon>Fungi</taxon>
        <taxon>Dikarya</taxon>
        <taxon>Basidiomycota</taxon>
        <taxon>Agaricomycotina</taxon>
        <taxon>Agaricomycetes</taxon>
        <taxon>Agaricomycetidae</taxon>
        <taxon>Agaricales</taxon>
        <taxon>Agaricineae</taxon>
        <taxon>Psathyrellaceae</taxon>
        <taxon>Coprinellus</taxon>
    </lineage>
</organism>
<dbReference type="InterPro" id="IPR032675">
    <property type="entry name" value="LRR_dom_sf"/>
</dbReference>
<dbReference type="AlphaFoldDB" id="A0A4Y7RYC2"/>
<dbReference type="EMBL" id="QPFP01000405">
    <property type="protein sequence ID" value="TEB14007.1"/>
    <property type="molecule type" value="Genomic_DNA"/>
</dbReference>
<dbReference type="Gene3D" id="3.80.10.10">
    <property type="entry name" value="Ribonuclease Inhibitor"/>
    <property type="match status" value="1"/>
</dbReference>
<dbReference type="OrthoDB" id="3256525at2759"/>